<evidence type="ECO:0000313" key="8">
    <source>
        <dbReference type="EMBL" id="KAG2281107.1"/>
    </source>
</evidence>
<dbReference type="InterPro" id="IPR013699">
    <property type="entry name" value="Signal_recog_part_SRP72_RNA-bd"/>
</dbReference>
<evidence type="ECO:0000256" key="5">
    <source>
        <dbReference type="ARBA" id="ARBA00023274"/>
    </source>
</evidence>
<dbReference type="GO" id="GO:0008312">
    <property type="term" value="F:7S RNA binding"/>
    <property type="evidence" value="ECO:0007669"/>
    <property type="project" value="InterPro"/>
</dbReference>
<sequence length="81" mass="9135">MDQYPKRFDPANPGPPPDPEIWLLRRERSSYRPRRKDKRTAQIRGSQGSVTKQDKQAAAPATSKSNQATTKSAAAKNKSRR</sequence>
<evidence type="ECO:0000256" key="1">
    <source>
        <dbReference type="ARBA" id="ARBA00004240"/>
    </source>
</evidence>
<dbReference type="Proteomes" id="UP000886595">
    <property type="component" value="Unassembled WGS sequence"/>
</dbReference>
<evidence type="ECO:0000259" key="7">
    <source>
        <dbReference type="Pfam" id="PF08492"/>
    </source>
</evidence>
<dbReference type="GO" id="GO:0005786">
    <property type="term" value="C:signal recognition particle, endoplasmic reticulum targeting"/>
    <property type="evidence" value="ECO:0007669"/>
    <property type="project" value="TreeGrafter"/>
</dbReference>
<comment type="subcellular location">
    <subcellularLocation>
        <location evidence="2">Cytoplasm</location>
    </subcellularLocation>
    <subcellularLocation>
        <location evidence="1">Endoplasmic reticulum</location>
    </subcellularLocation>
</comment>
<evidence type="ECO:0000256" key="2">
    <source>
        <dbReference type="ARBA" id="ARBA00004496"/>
    </source>
</evidence>
<dbReference type="AlphaFoldDB" id="A0A8X7R3S4"/>
<proteinExistence type="predicted"/>
<dbReference type="PANTHER" id="PTHR14094:SF9">
    <property type="entry name" value="SIGNAL RECOGNITION PARTICLE SUBUNIT SRP72"/>
    <property type="match status" value="1"/>
</dbReference>
<dbReference type="InterPro" id="IPR026270">
    <property type="entry name" value="SRP72"/>
</dbReference>
<evidence type="ECO:0000256" key="4">
    <source>
        <dbReference type="ARBA" id="ARBA00022824"/>
    </source>
</evidence>
<keyword evidence="4" id="KW-0256">Endoplasmic reticulum</keyword>
<protein>
    <recommendedName>
        <fullName evidence="7">Signal recognition particle SRP72 subunit RNA-binding domain-containing protein</fullName>
    </recommendedName>
</protein>
<accession>A0A8X7R3S4</accession>
<dbReference type="GO" id="GO:0043022">
    <property type="term" value="F:ribosome binding"/>
    <property type="evidence" value="ECO:0007669"/>
    <property type="project" value="TreeGrafter"/>
</dbReference>
<feature type="compositionally biased region" description="Low complexity" evidence="6">
    <location>
        <begin position="61"/>
        <end position="81"/>
    </location>
</feature>
<keyword evidence="9" id="KW-1185">Reference proteome</keyword>
<feature type="domain" description="Signal recognition particle SRP72 subunit RNA-binding" evidence="7">
    <location>
        <begin position="3"/>
        <end position="33"/>
    </location>
</feature>
<dbReference type="GO" id="GO:0005783">
    <property type="term" value="C:endoplasmic reticulum"/>
    <property type="evidence" value="ECO:0007669"/>
    <property type="project" value="UniProtKB-SubCell"/>
</dbReference>
<name>A0A8X7R3S4_BRACI</name>
<feature type="region of interest" description="Disordered" evidence="6">
    <location>
        <begin position="1"/>
        <end position="81"/>
    </location>
</feature>
<keyword evidence="5" id="KW-0687">Ribonucleoprotein</keyword>
<evidence type="ECO:0000256" key="6">
    <source>
        <dbReference type="SAM" id="MobiDB-lite"/>
    </source>
</evidence>
<evidence type="ECO:0000256" key="3">
    <source>
        <dbReference type="ARBA" id="ARBA00022490"/>
    </source>
</evidence>
<reference evidence="8 9" key="1">
    <citation type="submission" date="2020-02" db="EMBL/GenBank/DDBJ databases">
        <authorList>
            <person name="Ma Q."/>
            <person name="Huang Y."/>
            <person name="Song X."/>
            <person name="Pei D."/>
        </authorList>
    </citation>
    <scope>NUCLEOTIDE SEQUENCE [LARGE SCALE GENOMIC DNA]</scope>
    <source>
        <strain evidence="8">Sxm20200214</strain>
        <tissue evidence="8">Leaf</tissue>
    </source>
</reference>
<dbReference type="GO" id="GO:0006614">
    <property type="term" value="P:SRP-dependent cotranslational protein targeting to membrane"/>
    <property type="evidence" value="ECO:0007669"/>
    <property type="project" value="InterPro"/>
</dbReference>
<dbReference type="Pfam" id="PF08492">
    <property type="entry name" value="SRP72"/>
    <property type="match status" value="1"/>
</dbReference>
<evidence type="ECO:0000313" key="9">
    <source>
        <dbReference type="Proteomes" id="UP000886595"/>
    </source>
</evidence>
<gene>
    <name evidence="8" type="ORF">Bca52824_052327</name>
</gene>
<organism evidence="8 9">
    <name type="scientific">Brassica carinata</name>
    <name type="common">Ethiopian mustard</name>
    <name type="synonym">Abyssinian cabbage</name>
    <dbReference type="NCBI Taxonomy" id="52824"/>
    <lineage>
        <taxon>Eukaryota</taxon>
        <taxon>Viridiplantae</taxon>
        <taxon>Streptophyta</taxon>
        <taxon>Embryophyta</taxon>
        <taxon>Tracheophyta</taxon>
        <taxon>Spermatophyta</taxon>
        <taxon>Magnoliopsida</taxon>
        <taxon>eudicotyledons</taxon>
        <taxon>Gunneridae</taxon>
        <taxon>Pentapetalae</taxon>
        <taxon>rosids</taxon>
        <taxon>malvids</taxon>
        <taxon>Brassicales</taxon>
        <taxon>Brassicaceae</taxon>
        <taxon>Brassiceae</taxon>
        <taxon>Brassica</taxon>
    </lineage>
</organism>
<dbReference type="PANTHER" id="PTHR14094">
    <property type="entry name" value="SIGNAL RECOGNITION PARTICLE 72"/>
    <property type="match status" value="1"/>
</dbReference>
<comment type="caution">
    <text evidence="8">The sequence shown here is derived from an EMBL/GenBank/DDBJ whole genome shotgun (WGS) entry which is preliminary data.</text>
</comment>
<keyword evidence="3" id="KW-0963">Cytoplasm</keyword>
<dbReference type="EMBL" id="JAAMPC010000011">
    <property type="protein sequence ID" value="KAG2281107.1"/>
    <property type="molecule type" value="Genomic_DNA"/>
</dbReference>